<keyword evidence="3" id="KW-1185">Reference proteome</keyword>
<keyword evidence="1" id="KW-0812">Transmembrane</keyword>
<evidence type="ECO:0000313" key="2">
    <source>
        <dbReference type="EMBL" id="MBB4035313.1"/>
    </source>
</evidence>
<keyword evidence="1" id="KW-1133">Transmembrane helix</keyword>
<comment type="caution">
    <text evidence="2">The sequence shown here is derived from an EMBL/GenBank/DDBJ whole genome shotgun (WGS) entry which is preliminary data.</text>
</comment>
<evidence type="ECO:0000313" key="3">
    <source>
        <dbReference type="Proteomes" id="UP000555103"/>
    </source>
</evidence>
<gene>
    <name evidence="2" type="ORF">GGR21_001202</name>
</gene>
<keyword evidence="1" id="KW-0472">Membrane</keyword>
<organism evidence="2 3">
    <name type="scientific">Dysgonomonas hofstadii</name>
    <dbReference type="NCBI Taxonomy" id="637886"/>
    <lineage>
        <taxon>Bacteria</taxon>
        <taxon>Pseudomonadati</taxon>
        <taxon>Bacteroidota</taxon>
        <taxon>Bacteroidia</taxon>
        <taxon>Bacteroidales</taxon>
        <taxon>Dysgonomonadaceae</taxon>
        <taxon>Dysgonomonas</taxon>
    </lineage>
</organism>
<feature type="transmembrane region" description="Helical" evidence="1">
    <location>
        <begin position="20"/>
        <end position="41"/>
    </location>
</feature>
<sequence>MNIPTNRNKVMFGKLNLYTLFTFVVYPVFFIGALLVFIFMYNKKGEASLLKKTDSIRNERPEWRKTPVPADTLNMDDSLSCTRKHFHS</sequence>
<evidence type="ECO:0000256" key="1">
    <source>
        <dbReference type="SAM" id="Phobius"/>
    </source>
</evidence>
<name>A0A840CUC6_9BACT</name>
<dbReference type="EMBL" id="JACIEP010000003">
    <property type="protein sequence ID" value="MBB4035313.1"/>
    <property type="molecule type" value="Genomic_DNA"/>
</dbReference>
<dbReference type="RefSeq" id="WP_183306243.1">
    <property type="nucleotide sequence ID" value="NZ_JACIEP010000003.1"/>
</dbReference>
<protein>
    <submittedName>
        <fullName evidence="2">Uncharacterized protein</fullName>
    </submittedName>
</protein>
<dbReference type="Proteomes" id="UP000555103">
    <property type="component" value="Unassembled WGS sequence"/>
</dbReference>
<proteinExistence type="predicted"/>
<accession>A0A840CUC6</accession>
<dbReference type="AlphaFoldDB" id="A0A840CUC6"/>
<reference evidence="2 3" key="1">
    <citation type="submission" date="2020-08" db="EMBL/GenBank/DDBJ databases">
        <title>Genomic Encyclopedia of Type Strains, Phase IV (KMG-IV): sequencing the most valuable type-strain genomes for metagenomic binning, comparative biology and taxonomic classification.</title>
        <authorList>
            <person name="Goeker M."/>
        </authorList>
    </citation>
    <scope>NUCLEOTIDE SEQUENCE [LARGE SCALE GENOMIC DNA]</scope>
    <source>
        <strain evidence="2 3">DSM 104969</strain>
    </source>
</reference>